<feature type="region of interest" description="Disordered" evidence="1">
    <location>
        <begin position="119"/>
        <end position="140"/>
    </location>
</feature>
<reference evidence="2" key="2">
    <citation type="journal article" date="2023" name="Microbiol Resour">
        <title>Decontamination and Annotation of the Draft Genome Sequence of the Oomycete Lagenidium giganteum ARSEF 373.</title>
        <authorList>
            <person name="Morgan W.R."/>
            <person name="Tartar A."/>
        </authorList>
    </citation>
    <scope>NUCLEOTIDE SEQUENCE</scope>
    <source>
        <strain evidence="2">ARSEF 373</strain>
    </source>
</reference>
<keyword evidence="3" id="KW-1185">Reference proteome</keyword>
<protein>
    <submittedName>
        <fullName evidence="2">Uncharacterized protein</fullName>
    </submittedName>
</protein>
<name>A0AAV2Z668_9STRA</name>
<dbReference type="PANTHER" id="PTHR37558">
    <property type="entry name" value="HTH CENPB-TYPE DOMAIN-CONTAINING PROTEIN"/>
    <property type="match status" value="1"/>
</dbReference>
<dbReference type="Proteomes" id="UP001146120">
    <property type="component" value="Unassembled WGS sequence"/>
</dbReference>
<dbReference type="EMBL" id="DAKRPA010000069">
    <property type="protein sequence ID" value="DBA00155.1"/>
    <property type="molecule type" value="Genomic_DNA"/>
</dbReference>
<comment type="caution">
    <text evidence="2">The sequence shown here is derived from an EMBL/GenBank/DDBJ whole genome shotgun (WGS) entry which is preliminary data.</text>
</comment>
<evidence type="ECO:0000313" key="2">
    <source>
        <dbReference type="EMBL" id="DBA00155.1"/>
    </source>
</evidence>
<dbReference type="PANTHER" id="PTHR37558:SF1">
    <property type="entry name" value="HTH CENPB-TYPE DOMAIN-CONTAINING PROTEIN"/>
    <property type="match status" value="1"/>
</dbReference>
<evidence type="ECO:0000313" key="3">
    <source>
        <dbReference type="Proteomes" id="UP001146120"/>
    </source>
</evidence>
<reference evidence="2" key="1">
    <citation type="submission" date="2022-11" db="EMBL/GenBank/DDBJ databases">
        <authorList>
            <person name="Morgan W.R."/>
            <person name="Tartar A."/>
        </authorList>
    </citation>
    <scope>NUCLEOTIDE SEQUENCE</scope>
    <source>
        <strain evidence="2">ARSEF 373</strain>
    </source>
</reference>
<sequence>MAAWENIAATLRLLPQFGVNKDGKACYSRFMLLVRHRRDDNTDALRRSGSAEQYEEKETLLNDIILRMDAHHADVALASSQRQERTHGLKHPVVCFVTWRLANCRHTPRRTIVINVVGRRRSRPRPPSSRHQAAADGVVL</sequence>
<gene>
    <name evidence="2" type="ORF">N0F65_000478</name>
</gene>
<evidence type="ECO:0000256" key="1">
    <source>
        <dbReference type="SAM" id="MobiDB-lite"/>
    </source>
</evidence>
<proteinExistence type="predicted"/>
<accession>A0AAV2Z668</accession>
<dbReference type="AlphaFoldDB" id="A0AAV2Z668"/>
<organism evidence="2 3">
    <name type="scientific">Lagenidium giganteum</name>
    <dbReference type="NCBI Taxonomy" id="4803"/>
    <lineage>
        <taxon>Eukaryota</taxon>
        <taxon>Sar</taxon>
        <taxon>Stramenopiles</taxon>
        <taxon>Oomycota</taxon>
        <taxon>Peronosporomycetes</taxon>
        <taxon>Pythiales</taxon>
        <taxon>Pythiaceae</taxon>
    </lineage>
</organism>